<reference evidence="3" key="1">
    <citation type="submission" date="2020-08" db="EMBL/GenBank/DDBJ databases">
        <authorList>
            <person name="Hu Y."/>
            <person name="Nguyen S.V."/>
            <person name="Li F."/>
            <person name="Fanning S."/>
        </authorList>
    </citation>
    <scope>NUCLEOTIDE SEQUENCE</scope>
    <source>
        <strain evidence="3">SYSU D8009</strain>
    </source>
</reference>
<feature type="signal peptide" evidence="2">
    <location>
        <begin position="1"/>
        <end position="22"/>
    </location>
</feature>
<dbReference type="EMBL" id="JACOMF010000055">
    <property type="protein sequence ID" value="MBC4018432.1"/>
    <property type="molecule type" value="Genomic_DNA"/>
</dbReference>
<evidence type="ECO:0000256" key="1">
    <source>
        <dbReference type="ARBA" id="ARBA00006987"/>
    </source>
</evidence>
<comment type="similarity">
    <text evidence="1">Belongs to the UPF0065 (bug) family.</text>
</comment>
<accession>A0A9X0UF67</accession>
<dbReference type="PIRSF" id="PIRSF017082">
    <property type="entry name" value="YflP"/>
    <property type="match status" value="1"/>
</dbReference>
<dbReference type="Proteomes" id="UP000600101">
    <property type="component" value="Unassembled WGS sequence"/>
</dbReference>
<feature type="chain" id="PRO_5040908123" evidence="2">
    <location>
        <begin position="23"/>
        <end position="328"/>
    </location>
</feature>
<evidence type="ECO:0000313" key="4">
    <source>
        <dbReference type="Proteomes" id="UP000600101"/>
    </source>
</evidence>
<gene>
    <name evidence="3" type="ORF">H7965_24455</name>
</gene>
<dbReference type="InterPro" id="IPR005064">
    <property type="entry name" value="BUG"/>
</dbReference>
<dbReference type="CDD" id="cd07012">
    <property type="entry name" value="PBP2_Bug_TTT"/>
    <property type="match status" value="1"/>
</dbReference>
<keyword evidence="2" id="KW-0732">Signal</keyword>
<name>A0A9X0UF67_9PROT</name>
<protein>
    <submittedName>
        <fullName evidence="3">Tripartite tricarboxylate transporter substrate binding protein</fullName>
    </submittedName>
</protein>
<dbReference type="AlphaFoldDB" id="A0A9X0UF67"/>
<organism evidence="3 4">
    <name type="scientific">Siccirubricoccus deserti</name>
    <dbReference type="NCBI Taxonomy" id="2013562"/>
    <lineage>
        <taxon>Bacteria</taxon>
        <taxon>Pseudomonadati</taxon>
        <taxon>Pseudomonadota</taxon>
        <taxon>Alphaproteobacteria</taxon>
        <taxon>Acetobacterales</taxon>
        <taxon>Roseomonadaceae</taxon>
        <taxon>Siccirubricoccus</taxon>
    </lineage>
</organism>
<sequence length="328" mass="34287">MLTRRGLAATLATTIVPLAALATLRAQAPAWPGERPIEAIVPYPPGGGVDVMTRLMMPMVAHHLGGGARVVVTNRAGAGGQLGFEATFNAAPDGYTIGAVTAPVLQAIPIERATRYRPLDFTFLANAVEDANAFMVPGNSPLRTLADLAAAAKAQPGQINYGTTGIGSDDHIAMLAFEALSGTPPMQHVPFAGAAPVMQALLGGHLQLVVGNASDALALSPEGKVRYLGQASPTRWARLPDVPTFREQGFDVVASASRGFVAPPGLPAPIRTRLEGAFAATLADPAFLREAERLALPLRPLVGGAYAAMVAEMDVGLKALWQRRPWKE</sequence>
<dbReference type="Pfam" id="PF03401">
    <property type="entry name" value="TctC"/>
    <property type="match status" value="1"/>
</dbReference>
<evidence type="ECO:0000256" key="2">
    <source>
        <dbReference type="SAM" id="SignalP"/>
    </source>
</evidence>
<evidence type="ECO:0000313" key="3">
    <source>
        <dbReference type="EMBL" id="MBC4018432.1"/>
    </source>
</evidence>
<proteinExistence type="inferred from homology"/>
<comment type="caution">
    <text evidence="3">The sequence shown here is derived from an EMBL/GenBank/DDBJ whole genome shotgun (WGS) entry which is preliminary data.</text>
</comment>
<dbReference type="RefSeq" id="WP_186773185.1">
    <property type="nucleotide sequence ID" value="NZ_JACOMF010000055.1"/>
</dbReference>
<dbReference type="SUPFAM" id="SSF53850">
    <property type="entry name" value="Periplasmic binding protein-like II"/>
    <property type="match status" value="1"/>
</dbReference>
<dbReference type="InterPro" id="IPR042100">
    <property type="entry name" value="Bug_dom1"/>
</dbReference>
<dbReference type="Gene3D" id="3.40.190.10">
    <property type="entry name" value="Periplasmic binding protein-like II"/>
    <property type="match status" value="1"/>
</dbReference>
<dbReference type="Gene3D" id="3.40.190.150">
    <property type="entry name" value="Bordetella uptake gene, domain 1"/>
    <property type="match status" value="1"/>
</dbReference>
<keyword evidence="4" id="KW-1185">Reference proteome</keyword>
<dbReference type="PANTHER" id="PTHR42928:SF5">
    <property type="entry name" value="BLR1237 PROTEIN"/>
    <property type="match status" value="1"/>
</dbReference>
<dbReference type="PANTHER" id="PTHR42928">
    <property type="entry name" value="TRICARBOXYLATE-BINDING PROTEIN"/>
    <property type="match status" value="1"/>
</dbReference>